<accession>A0ABW5XA73</accession>
<gene>
    <name evidence="2" type="ORF">ACFSYH_02005</name>
</gene>
<keyword evidence="1" id="KW-1133">Transmembrane helix</keyword>
<protein>
    <submittedName>
        <fullName evidence="2">Uncharacterized protein</fullName>
    </submittedName>
</protein>
<reference evidence="3" key="1">
    <citation type="journal article" date="2019" name="Int. J. Syst. Evol. Microbiol.">
        <title>The Global Catalogue of Microorganisms (GCM) 10K type strain sequencing project: providing services to taxonomists for standard genome sequencing and annotation.</title>
        <authorList>
            <consortium name="The Broad Institute Genomics Platform"/>
            <consortium name="The Broad Institute Genome Sequencing Center for Infectious Disease"/>
            <person name="Wu L."/>
            <person name="Ma J."/>
        </authorList>
    </citation>
    <scope>NUCLEOTIDE SEQUENCE [LARGE SCALE GENOMIC DNA]</scope>
    <source>
        <strain evidence="3">KCTC 33576</strain>
    </source>
</reference>
<feature type="transmembrane region" description="Helical" evidence="1">
    <location>
        <begin position="89"/>
        <end position="115"/>
    </location>
</feature>
<keyword evidence="3" id="KW-1185">Reference proteome</keyword>
<name>A0ABW5XA73_9MICO</name>
<keyword evidence="1" id="KW-0472">Membrane</keyword>
<dbReference type="Proteomes" id="UP001597391">
    <property type="component" value="Unassembled WGS sequence"/>
</dbReference>
<dbReference type="RefSeq" id="WP_377464800.1">
    <property type="nucleotide sequence ID" value="NZ_JBHUOP010000001.1"/>
</dbReference>
<evidence type="ECO:0000313" key="2">
    <source>
        <dbReference type="EMBL" id="MFD2839345.1"/>
    </source>
</evidence>
<feature type="transmembrane region" description="Helical" evidence="1">
    <location>
        <begin position="6"/>
        <end position="24"/>
    </location>
</feature>
<keyword evidence="1" id="KW-0812">Transmembrane</keyword>
<proteinExistence type="predicted"/>
<evidence type="ECO:0000256" key="1">
    <source>
        <dbReference type="SAM" id="Phobius"/>
    </source>
</evidence>
<organism evidence="2 3">
    <name type="scientific">Populibacterium corticicola</name>
    <dbReference type="NCBI Taxonomy" id="1812826"/>
    <lineage>
        <taxon>Bacteria</taxon>
        <taxon>Bacillati</taxon>
        <taxon>Actinomycetota</taxon>
        <taxon>Actinomycetes</taxon>
        <taxon>Micrococcales</taxon>
        <taxon>Jonesiaceae</taxon>
        <taxon>Populibacterium</taxon>
    </lineage>
</organism>
<dbReference type="EMBL" id="JBHUOP010000001">
    <property type="protein sequence ID" value="MFD2839345.1"/>
    <property type="molecule type" value="Genomic_DNA"/>
</dbReference>
<comment type="caution">
    <text evidence="2">The sequence shown here is derived from an EMBL/GenBank/DDBJ whole genome shotgun (WGS) entry which is preliminary data.</text>
</comment>
<evidence type="ECO:0000313" key="3">
    <source>
        <dbReference type="Proteomes" id="UP001597391"/>
    </source>
</evidence>
<sequence>MNAFDIVVGISGCAGAWMVAYGSWGQWRIVARDFRETQDADTYWMIDELLTEHPEWRFFKRRRQRKLVAQMLDESPAELAAYQRADRLLTAWTSLVAGSFLVAVMSVGAFAASLFR</sequence>